<reference evidence="1 2" key="1">
    <citation type="journal article" date="2013" name="PLoS Genet.">
        <title>Expanding the Marine Virosphere Using Metagenomics.</title>
        <authorList>
            <person name="Mizuno C.M."/>
            <person name="Rodriguez-Valera F."/>
            <person name="Kimes N.E."/>
            <person name="Ghai R."/>
        </authorList>
    </citation>
    <scope>NUCLEOTIDE SEQUENCE [LARGE SCALE GENOMIC DNA]</scope>
    <source>
        <strain evidence="1">UvMED-CGR-C97-MedDCM-OCT-S42-C7</strain>
    </source>
</reference>
<organism evidence="1 2">
    <name type="scientific">uncultured phage_MedDCM-OCT-S42-C7</name>
    <dbReference type="NCBI Taxonomy" id="2741073"/>
    <lineage>
        <taxon>Viruses</taxon>
        <taxon>Duplodnaviria</taxon>
        <taxon>Heunggongvirae</taxon>
        <taxon>Uroviricota</taxon>
        <taxon>Caudoviricetes</taxon>
        <taxon>Autographivirales</taxon>
        <taxon>Sieqvirus</taxon>
        <taxon>Sieqvirus S42C7</taxon>
    </lineage>
</organism>
<dbReference type="Pfam" id="PF25675">
    <property type="entry name" value="Phage_nozzle"/>
    <property type="match status" value="1"/>
</dbReference>
<proteinExistence type="predicted"/>
<accession>A0A6S4PDJ0</accession>
<evidence type="ECO:0000313" key="2">
    <source>
        <dbReference type="Proteomes" id="UP000505269"/>
    </source>
</evidence>
<name>A0A6S4PDJ0_9CAUD</name>
<dbReference type="EMBL" id="AP013541">
    <property type="protein sequence ID" value="BAQ94118.1"/>
    <property type="molecule type" value="Genomic_DNA"/>
</dbReference>
<protein>
    <submittedName>
        <fullName evidence="1">Tail tubular protein B</fullName>
    </submittedName>
</protein>
<evidence type="ECO:0000313" key="1">
    <source>
        <dbReference type="EMBL" id="BAQ94118.1"/>
    </source>
</evidence>
<dbReference type="InterPro" id="IPR058003">
    <property type="entry name" value="Phage_gp12"/>
</dbReference>
<dbReference type="GeneID" id="55412364"/>
<sequence length="553" mass="60885">MYAVKDAIQDFTDLPYYAKPGMILQITGEEGDTLSDYYVNFVANGVWKETVGPGVKLGLDNSTMPHALVNNNNGTFTFAQQTYTNRVAGDETTNPAPSFVGQKISNLTFFQNRLGIISGQNLIMTENGEYYNFYVTTGTDVLDTDPIDIAASGTTVNKLYNTIDFNEQLLLFSAEAQYILESSGDSITPTTAVLSKTSTFAHDTKVEPKAAGKFVYFAQNRNDKTAITEYFADDDTLTNDGLDITIGVNTLIPNNAYKIVSNNIEDTMVVLCHDTLDGSNTAPYTASSDITSTNANTMFVYKYFWDADKKVQSAWSKFTFNNMQIISAEAYDSYIYILANEKRNLKLLRIDLRNPNFGSLSFPVSIDMQTSVLSGSYNSTTNKTTFTIPYAHNQTLMAMDSTNGADLSIDSQSGTTVVVKGNHTSCIFGSSFESVYEFSKPYVREQSSTGAVAITSGRYQIRTLNVDFQDSGFFKATVLPDGRSLTSYEMSGNVINSASSIVGVPNIASGTFTIPIQSKNTGYVCKLTSNSHLPCHFISAEIEGFYHRRNRRM</sequence>
<dbReference type="KEGG" id="vg:55412364"/>
<keyword evidence="2" id="KW-1185">Reference proteome</keyword>
<dbReference type="Proteomes" id="UP000505269">
    <property type="component" value="Segment"/>
</dbReference>
<dbReference type="RefSeq" id="YP_009777660.1">
    <property type="nucleotide sequence ID" value="NC_047701.1"/>
</dbReference>